<name>A0ABX6QT76_9HYPH</name>
<evidence type="ECO:0000313" key="1">
    <source>
        <dbReference type="EMBL" id="QLF71861.1"/>
    </source>
</evidence>
<accession>A0ABX6QT76</accession>
<dbReference type="EMBL" id="CP058351">
    <property type="protein sequence ID" value="QLF71861.1"/>
    <property type="molecule type" value="Genomic_DNA"/>
</dbReference>
<evidence type="ECO:0000313" key="2">
    <source>
        <dbReference type="Proteomes" id="UP000308530"/>
    </source>
</evidence>
<dbReference type="Proteomes" id="UP000308530">
    <property type="component" value="Plasmid pPRADMK78_01"/>
</dbReference>
<sequence>MSAPPTLQFTLTTGEVLRRCGDEDCTFAHPNPALSGKLPALWSVEVGRRLPDGRISTWFWDRDPAGNFKLIGLNQPGGDNCLEVEKAQMLCEFTPYISTDEMELIRSTLQLVGSPTPPASTTKALSAAEARALLDKLVPNRIPAPEQQ</sequence>
<keyword evidence="1" id="KW-0614">Plasmid</keyword>
<gene>
    <name evidence="1" type="ORF">FE840_019875</name>
</gene>
<keyword evidence="2" id="KW-1185">Reference proteome</keyword>
<organism evidence="1 2">
    <name type="scientific">Peteryoungia desertarenae</name>
    <dbReference type="NCBI Taxonomy" id="1813451"/>
    <lineage>
        <taxon>Bacteria</taxon>
        <taxon>Pseudomonadati</taxon>
        <taxon>Pseudomonadota</taxon>
        <taxon>Alphaproteobacteria</taxon>
        <taxon>Hyphomicrobiales</taxon>
        <taxon>Rhizobiaceae</taxon>
        <taxon>Peteryoungia</taxon>
    </lineage>
</organism>
<reference evidence="1 2" key="1">
    <citation type="submission" date="2020-06" db="EMBL/GenBank/DDBJ databases">
        <title>Genome sequence of Rhizobium sp strain ADMK78.</title>
        <authorList>
            <person name="Rahi P."/>
        </authorList>
    </citation>
    <scope>NUCLEOTIDE SEQUENCE [LARGE SCALE GENOMIC DNA]</scope>
    <source>
        <strain evidence="1 2">ADMK78</strain>
        <plasmid evidence="1 2">pPRADMK78_01</plasmid>
    </source>
</reference>
<dbReference type="RefSeq" id="WP_171033799.1">
    <property type="nucleotide sequence ID" value="NZ_CP058351.1"/>
</dbReference>
<proteinExistence type="predicted"/>
<protein>
    <submittedName>
        <fullName evidence="1">Uncharacterized protein</fullName>
    </submittedName>
</protein>
<geneLocation type="plasmid" evidence="1 2">
    <name>pPRADMK78_01</name>
</geneLocation>